<protein>
    <submittedName>
        <fullName evidence="7">DNA-binding GntR family transcriptional regulator</fullName>
    </submittedName>
</protein>
<dbReference type="AlphaFoldDB" id="A0A7W6Y3C7"/>
<dbReference type="SUPFAM" id="SSF48008">
    <property type="entry name" value="GntR ligand-binding domain-like"/>
    <property type="match status" value="1"/>
</dbReference>
<dbReference type="InterPro" id="IPR011711">
    <property type="entry name" value="GntR_C"/>
</dbReference>
<evidence type="ECO:0000313" key="6">
    <source>
        <dbReference type="EMBL" id="MBB4413112.1"/>
    </source>
</evidence>
<keyword evidence="1" id="KW-0805">Transcription regulation</keyword>
<organism evidence="7 10">
    <name type="scientific">Aliirhizobium cellulosilyticum</name>
    <dbReference type="NCBI Taxonomy" id="393664"/>
    <lineage>
        <taxon>Bacteria</taxon>
        <taxon>Pseudomonadati</taxon>
        <taxon>Pseudomonadota</taxon>
        <taxon>Alphaproteobacteria</taxon>
        <taxon>Hyphomicrobiales</taxon>
        <taxon>Rhizobiaceae</taxon>
        <taxon>Aliirhizobium</taxon>
    </lineage>
</organism>
<dbReference type="SUPFAM" id="SSF46785">
    <property type="entry name" value="Winged helix' DNA-binding domain"/>
    <property type="match status" value="1"/>
</dbReference>
<dbReference type="PANTHER" id="PTHR43537:SF6">
    <property type="entry name" value="HTH-TYPE TRANSCRIPTIONAL REPRESSOR RSPR"/>
    <property type="match status" value="1"/>
</dbReference>
<evidence type="ECO:0000256" key="2">
    <source>
        <dbReference type="ARBA" id="ARBA00023125"/>
    </source>
</evidence>
<dbReference type="Pfam" id="PF00392">
    <property type="entry name" value="GntR"/>
    <property type="match status" value="1"/>
</dbReference>
<evidence type="ECO:0000313" key="9">
    <source>
        <dbReference type="Proteomes" id="UP000524535"/>
    </source>
</evidence>
<dbReference type="PROSITE" id="PS50949">
    <property type="entry name" value="HTH_GNTR"/>
    <property type="match status" value="1"/>
</dbReference>
<feature type="domain" description="HTH gntR-type" evidence="4">
    <location>
        <begin position="26"/>
        <end position="93"/>
    </location>
</feature>
<dbReference type="Proteomes" id="UP000524535">
    <property type="component" value="Unassembled WGS sequence"/>
</dbReference>
<dbReference type="Pfam" id="PF07729">
    <property type="entry name" value="FCD"/>
    <property type="match status" value="1"/>
</dbReference>
<dbReference type="Proteomes" id="UP000520770">
    <property type="component" value="Unassembled WGS sequence"/>
</dbReference>
<dbReference type="InterPro" id="IPR036390">
    <property type="entry name" value="WH_DNA-bd_sf"/>
</dbReference>
<evidence type="ECO:0000256" key="3">
    <source>
        <dbReference type="ARBA" id="ARBA00023163"/>
    </source>
</evidence>
<dbReference type="Gene3D" id="1.20.120.530">
    <property type="entry name" value="GntR ligand-binding domain-like"/>
    <property type="match status" value="1"/>
</dbReference>
<dbReference type="PANTHER" id="PTHR43537">
    <property type="entry name" value="TRANSCRIPTIONAL REGULATOR, GNTR FAMILY"/>
    <property type="match status" value="1"/>
</dbReference>
<dbReference type="CDD" id="cd07377">
    <property type="entry name" value="WHTH_GntR"/>
    <property type="match status" value="1"/>
</dbReference>
<dbReference type="SMART" id="SM00345">
    <property type="entry name" value="HTH_GNTR"/>
    <property type="match status" value="1"/>
</dbReference>
<keyword evidence="9" id="KW-1185">Reference proteome</keyword>
<evidence type="ECO:0000313" key="10">
    <source>
        <dbReference type="Proteomes" id="UP000576087"/>
    </source>
</evidence>
<keyword evidence="3" id="KW-0804">Transcription</keyword>
<dbReference type="EMBL" id="JACIGY010000005">
    <property type="protein sequence ID" value="MBB4413112.1"/>
    <property type="molecule type" value="Genomic_DNA"/>
</dbReference>
<evidence type="ECO:0000313" key="5">
    <source>
        <dbReference type="EMBL" id="MBB4349933.1"/>
    </source>
</evidence>
<dbReference type="InterPro" id="IPR008920">
    <property type="entry name" value="TF_FadR/GntR_C"/>
</dbReference>
<dbReference type="EMBL" id="JACIHM010000005">
    <property type="protein sequence ID" value="MBB4447951.1"/>
    <property type="molecule type" value="Genomic_DNA"/>
</dbReference>
<name>A0A7W6Y3C7_9HYPH</name>
<dbReference type="GO" id="GO:0003700">
    <property type="term" value="F:DNA-binding transcription factor activity"/>
    <property type="evidence" value="ECO:0007669"/>
    <property type="project" value="InterPro"/>
</dbReference>
<dbReference type="InterPro" id="IPR000524">
    <property type="entry name" value="Tscrpt_reg_HTH_GntR"/>
</dbReference>
<dbReference type="EMBL" id="JACIGW010000004">
    <property type="protein sequence ID" value="MBB4349933.1"/>
    <property type="molecule type" value="Genomic_DNA"/>
</dbReference>
<sequence length="242" mass="27105">MEDTNPPQEQRKNLASIRDELDLRSASTSALIYQVLWNDIVSLRRYPGDPILEKEIAAQFGVSRTPVREAILRLSNEKLIEILPQSGTFVARIALDTLPEAIVVRKALEDVTVRAAAVKANRTQIATLRANLELQKVQAAEADYEGFRRTDDLFHTLIAEAAGYPGIWEIIKSVKIKVDRYCHLSLPKPGRIARLIKEHTAIFNAIRDHDPDRAADAIHAHLDAIMTGVEMPENLAVFTVTR</sequence>
<evidence type="ECO:0000259" key="4">
    <source>
        <dbReference type="PROSITE" id="PS50949"/>
    </source>
</evidence>
<dbReference type="InterPro" id="IPR036388">
    <property type="entry name" value="WH-like_DNA-bd_sf"/>
</dbReference>
<dbReference type="GO" id="GO:0003677">
    <property type="term" value="F:DNA binding"/>
    <property type="evidence" value="ECO:0007669"/>
    <property type="project" value="UniProtKB-KW"/>
</dbReference>
<gene>
    <name evidence="6" type="ORF">GGE31_003638</name>
    <name evidence="5" type="ORF">GGE33_003696</name>
    <name evidence="7" type="ORF">GGE35_003786</name>
</gene>
<evidence type="ECO:0000313" key="7">
    <source>
        <dbReference type="EMBL" id="MBB4447951.1"/>
    </source>
</evidence>
<dbReference type="Proteomes" id="UP000576087">
    <property type="component" value="Unassembled WGS sequence"/>
</dbReference>
<evidence type="ECO:0000256" key="1">
    <source>
        <dbReference type="ARBA" id="ARBA00023015"/>
    </source>
</evidence>
<comment type="caution">
    <text evidence="7">The sequence shown here is derived from an EMBL/GenBank/DDBJ whole genome shotgun (WGS) entry which is preliminary data.</text>
</comment>
<dbReference type="RefSeq" id="WP_183826058.1">
    <property type="nucleotide sequence ID" value="NZ_JACIGW010000004.1"/>
</dbReference>
<reference evidence="8 9" key="1">
    <citation type="submission" date="2020-08" db="EMBL/GenBank/DDBJ databases">
        <title>Genomic Encyclopedia of Type Strains, Phase IV (KMG-V): Genome sequencing to study the core and pangenomes of soil and plant-associated prokaryotes.</title>
        <authorList>
            <person name="Whitman W."/>
        </authorList>
    </citation>
    <scope>NUCLEOTIDE SEQUENCE [LARGE SCALE GENOMIC DNA]</scope>
    <source>
        <strain evidence="6 9">SEMIA 444</strain>
        <strain evidence="5 8">SEMIA 448</strain>
        <strain evidence="7 10">SEMIA 452</strain>
    </source>
</reference>
<dbReference type="Gene3D" id="1.10.10.10">
    <property type="entry name" value="Winged helix-like DNA-binding domain superfamily/Winged helix DNA-binding domain"/>
    <property type="match status" value="1"/>
</dbReference>
<keyword evidence="2 7" id="KW-0238">DNA-binding</keyword>
<dbReference type="SMART" id="SM00895">
    <property type="entry name" value="FCD"/>
    <property type="match status" value="1"/>
</dbReference>
<accession>A0A7W6Y3C7</accession>
<proteinExistence type="predicted"/>
<evidence type="ECO:0000313" key="8">
    <source>
        <dbReference type="Proteomes" id="UP000520770"/>
    </source>
</evidence>